<evidence type="ECO:0000256" key="1">
    <source>
        <dbReference type="SAM" id="MobiDB-lite"/>
    </source>
</evidence>
<comment type="caution">
    <text evidence="3">The sequence shown here is derived from an EMBL/GenBank/DDBJ whole genome shotgun (WGS) entry which is preliminary data.</text>
</comment>
<dbReference type="PANTHER" id="PTHR10335:SF23">
    <property type="entry name" value="OB FOLD-CONTAINING PROTEIN, NUCLEIC ACID BINDING"/>
    <property type="match status" value="1"/>
</dbReference>
<evidence type="ECO:0000259" key="2">
    <source>
        <dbReference type="Pfam" id="PF10307"/>
    </source>
</evidence>
<feature type="region of interest" description="Disordered" evidence="1">
    <location>
        <begin position="172"/>
        <end position="202"/>
    </location>
</feature>
<organism evidence="3 4">
    <name type="scientific">Mortierella hygrophila</name>
    <dbReference type="NCBI Taxonomy" id="979708"/>
    <lineage>
        <taxon>Eukaryota</taxon>
        <taxon>Fungi</taxon>
        <taxon>Fungi incertae sedis</taxon>
        <taxon>Mucoromycota</taxon>
        <taxon>Mortierellomycotina</taxon>
        <taxon>Mortierellomycetes</taxon>
        <taxon>Mortierellales</taxon>
        <taxon>Mortierellaceae</taxon>
        <taxon>Mortierella</taxon>
    </lineage>
</organism>
<name>A0A9P6FGI5_9FUNG</name>
<feature type="region of interest" description="Disordered" evidence="1">
    <location>
        <begin position="383"/>
        <end position="405"/>
    </location>
</feature>
<gene>
    <name evidence="3" type="ORF">EC957_003195</name>
</gene>
<evidence type="ECO:0000313" key="3">
    <source>
        <dbReference type="EMBL" id="KAF9549659.1"/>
    </source>
</evidence>
<keyword evidence="4" id="KW-1185">Reference proteome</keyword>
<dbReference type="GO" id="GO:0008649">
    <property type="term" value="F:rRNA methyltransferase activity"/>
    <property type="evidence" value="ECO:0007669"/>
    <property type="project" value="TreeGrafter"/>
</dbReference>
<dbReference type="Pfam" id="PF10307">
    <property type="entry name" value="HAD_SAK_1"/>
    <property type="match status" value="1"/>
</dbReference>
<dbReference type="EMBL" id="JAAAXW010000017">
    <property type="protein sequence ID" value="KAF9549659.1"/>
    <property type="molecule type" value="Genomic_DNA"/>
</dbReference>
<feature type="compositionally biased region" description="Low complexity" evidence="1">
    <location>
        <begin position="172"/>
        <end position="193"/>
    </location>
</feature>
<feature type="compositionally biased region" description="Basic and acidic residues" evidence="1">
    <location>
        <begin position="10"/>
        <end position="20"/>
    </location>
</feature>
<proteinExistence type="predicted"/>
<feature type="compositionally biased region" description="Gly residues" evidence="1">
    <location>
        <begin position="383"/>
        <end position="401"/>
    </location>
</feature>
<dbReference type="GO" id="GO:0003723">
    <property type="term" value="F:RNA binding"/>
    <property type="evidence" value="ECO:0007669"/>
    <property type="project" value="TreeGrafter"/>
</dbReference>
<sequence>MTAPNCAATSKDDKDNKENMGDEEPGFSLHTHPAVIYSHKRLQDPTQTSQLHTVHVFDFDQTLFQSPAPNAAIWDPYFFSKIMAWDECGPGWWLTRGTLDFSPEVEATGWAGYWNEDLVSKVRESAKDPGCLTILLTGRYGPLYSDILLRMFASKQLDFDLVATKPATVYRLPPSSNPSSADSSSNPSSADPSSDLDSDQSNDRREVYVKLHTFSTKREFLYNVLVEYPGIRKMKVWDDRPGQIAQFRQAGEKWIEQGMLDSEAQGGGGFEITRVKLPMRTMEREKEVALVRGMIEVHNRQVDLEDAAFASGGREEVKYLISGEGTMPRIRPELEGVRDMWDPFWEYVPKRRTRIEMAEVVQYTGVTFSPSTQALLRRIALGGGGHQEQGQGQGQGQGGELDGWTIQPPAALQDTDLSTWTPSREFYVFLCARKANAEYRQKLGGPGATVFVLVEGVGQVEGRAWALKVRGVHSRWLKKGCKVLAPDGEVFESVSKYLAAHPVKRFGNVTLKKHGSRPYITMAFDQAQGGQASDASRITGWEPLHVDLDSSTKAATTFSTNSIATALTGGQKIVLVGTIGEKVVLGTKIPKFGHFATTPRAEIQIPGLIKKYATEKKLDITGRELGETLKTIESEMQRAGVANKQSNHDAIFEIVLRVCAGLGSGADARTGADAGTGAGANP</sequence>
<reference evidence="3" key="1">
    <citation type="journal article" date="2020" name="Fungal Divers.">
        <title>Resolving the Mortierellaceae phylogeny through synthesis of multi-gene phylogenetics and phylogenomics.</title>
        <authorList>
            <person name="Vandepol N."/>
            <person name="Liber J."/>
            <person name="Desiro A."/>
            <person name="Na H."/>
            <person name="Kennedy M."/>
            <person name="Barry K."/>
            <person name="Grigoriev I.V."/>
            <person name="Miller A.N."/>
            <person name="O'Donnell K."/>
            <person name="Stajich J.E."/>
            <person name="Bonito G."/>
        </authorList>
    </citation>
    <scope>NUCLEOTIDE SEQUENCE</scope>
    <source>
        <strain evidence="3">NRRL 2591</strain>
    </source>
</reference>
<feature type="domain" description="Swiss Army Knife RNA repair protein HAD" evidence="2">
    <location>
        <begin position="66"/>
        <end position="300"/>
    </location>
</feature>
<protein>
    <recommendedName>
        <fullName evidence="2">Swiss Army Knife RNA repair protein HAD domain-containing protein</fullName>
    </recommendedName>
</protein>
<dbReference type="AlphaFoldDB" id="A0A9P6FGI5"/>
<dbReference type="GO" id="GO:0031428">
    <property type="term" value="C:box C/D methylation guide snoRNP complex"/>
    <property type="evidence" value="ECO:0007669"/>
    <property type="project" value="TreeGrafter"/>
</dbReference>
<dbReference type="Proteomes" id="UP000723463">
    <property type="component" value="Unassembled WGS sequence"/>
</dbReference>
<dbReference type="GO" id="GO:0032040">
    <property type="term" value="C:small-subunit processome"/>
    <property type="evidence" value="ECO:0007669"/>
    <property type="project" value="TreeGrafter"/>
</dbReference>
<dbReference type="InterPro" id="IPR018812">
    <property type="entry name" value="SAK_HAD"/>
</dbReference>
<dbReference type="GO" id="GO:0000494">
    <property type="term" value="P:box C/D sno(s)RNA 3'-end processing"/>
    <property type="evidence" value="ECO:0007669"/>
    <property type="project" value="TreeGrafter"/>
</dbReference>
<feature type="region of interest" description="Disordered" evidence="1">
    <location>
        <begin position="1"/>
        <end position="27"/>
    </location>
</feature>
<evidence type="ECO:0000313" key="4">
    <source>
        <dbReference type="Proteomes" id="UP000723463"/>
    </source>
</evidence>
<dbReference type="GO" id="GO:1990259">
    <property type="term" value="F:histone H2AQ104 methyltransferase activity"/>
    <property type="evidence" value="ECO:0007669"/>
    <property type="project" value="TreeGrafter"/>
</dbReference>
<accession>A0A9P6FGI5</accession>
<dbReference type="PANTHER" id="PTHR10335">
    <property type="entry name" value="RRNA 2-O-METHYLTRANSFERASE FIBRILLARIN"/>
    <property type="match status" value="1"/>
</dbReference>